<accession>A0A1H9FIN1</accession>
<evidence type="ECO:0000313" key="1">
    <source>
        <dbReference type="EMBL" id="SEQ37774.1"/>
    </source>
</evidence>
<gene>
    <name evidence="1" type="ORF">SAMN04488558_10960</name>
</gene>
<organism evidence="1 2">
    <name type="scientific">Ignavigranum ruoffiae</name>
    <dbReference type="NCBI Taxonomy" id="89093"/>
    <lineage>
        <taxon>Bacteria</taxon>
        <taxon>Bacillati</taxon>
        <taxon>Bacillota</taxon>
        <taxon>Bacilli</taxon>
        <taxon>Lactobacillales</taxon>
        <taxon>Aerococcaceae</taxon>
        <taxon>Ignavigranum</taxon>
    </lineage>
</organism>
<evidence type="ECO:0000313" key="2">
    <source>
        <dbReference type="Proteomes" id="UP000198833"/>
    </source>
</evidence>
<dbReference type="Proteomes" id="UP000198833">
    <property type="component" value="Unassembled WGS sequence"/>
</dbReference>
<keyword evidence="2" id="KW-1185">Reference proteome</keyword>
<reference evidence="1 2" key="1">
    <citation type="submission" date="2016-10" db="EMBL/GenBank/DDBJ databases">
        <authorList>
            <person name="de Groot N.N."/>
        </authorList>
    </citation>
    <scope>NUCLEOTIDE SEQUENCE [LARGE SCALE GENOMIC DNA]</scope>
    <source>
        <strain evidence="1 2">DSM 15695</strain>
    </source>
</reference>
<sequence>MVRRLKHLIDLHKDGGLLGKKIRDMRMHSKNPIGGIGVARDDLYRNEEINKAGMNEPDTTIVAKAEKSSWWENLLSFFK</sequence>
<name>A0A1H9FIN1_9LACT</name>
<protein>
    <submittedName>
        <fullName evidence="1">Uncharacterized protein</fullName>
    </submittedName>
</protein>
<proteinExistence type="predicted"/>
<dbReference type="AlphaFoldDB" id="A0A1H9FIN1"/>
<dbReference type="EMBL" id="FOEN01000009">
    <property type="protein sequence ID" value="SEQ37774.1"/>
    <property type="molecule type" value="Genomic_DNA"/>
</dbReference>
<dbReference type="RefSeq" id="WP_092572423.1">
    <property type="nucleotide sequence ID" value="NZ_CALUDV010000013.1"/>
</dbReference>